<name>A0A1H3JEF3_ALLWA</name>
<dbReference type="PRINTS" id="PR00034">
    <property type="entry name" value="HTHCRP"/>
</dbReference>
<keyword evidence="7" id="KW-1185">Reference proteome</keyword>
<dbReference type="GO" id="GO:0005829">
    <property type="term" value="C:cytosol"/>
    <property type="evidence" value="ECO:0007669"/>
    <property type="project" value="TreeGrafter"/>
</dbReference>
<sequence length="235" mass="26632">MTKAVSLREAWSGEANCLNCALRTSVLFSGLHEPDFARIHDPIDQYRLKPGQHLYLAGDSGEYLFTVRSGMLKLVQYLPDGSQRIVRIVRSTDVLGLESLLDERYQHDAIALHATEVCRFPARLVRDLGHDNPLVHRELMARWQHALTEADAWLTELSTGSARQRVARLLLRLVRDRETSECPLFSREDMGAMLGVTTETASRTIAEFKRQGLLVETAPNLFLLDIPNLRRLAED</sequence>
<dbReference type="EMBL" id="FNOW01000056">
    <property type="protein sequence ID" value="SDY37895.1"/>
    <property type="molecule type" value="Genomic_DNA"/>
</dbReference>
<evidence type="ECO:0000256" key="1">
    <source>
        <dbReference type="ARBA" id="ARBA00023015"/>
    </source>
</evidence>
<dbReference type="OrthoDB" id="7643467at2"/>
<evidence type="ECO:0000256" key="2">
    <source>
        <dbReference type="ARBA" id="ARBA00023125"/>
    </source>
</evidence>
<dbReference type="InterPro" id="IPR012318">
    <property type="entry name" value="HTH_CRP"/>
</dbReference>
<dbReference type="Pfam" id="PF00027">
    <property type="entry name" value="cNMP_binding"/>
    <property type="match status" value="1"/>
</dbReference>
<dbReference type="PROSITE" id="PS51063">
    <property type="entry name" value="HTH_CRP_2"/>
    <property type="match status" value="1"/>
</dbReference>
<dbReference type="InterPro" id="IPR018490">
    <property type="entry name" value="cNMP-bd_dom_sf"/>
</dbReference>
<dbReference type="GO" id="GO:0003677">
    <property type="term" value="F:DNA binding"/>
    <property type="evidence" value="ECO:0007669"/>
    <property type="project" value="UniProtKB-KW"/>
</dbReference>
<dbReference type="GO" id="GO:0003700">
    <property type="term" value="F:DNA-binding transcription factor activity"/>
    <property type="evidence" value="ECO:0007669"/>
    <property type="project" value="TreeGrafter"/>
</dbReference>
<dbReference type="PANTHER" id="PTHR24567:SF28">
    <property type="entry name" value="LISTERIOLYSIN REGULATORY PROTEIN"/>
    <property type="match status" value="1"/>
</dbReference>
<evidence type="ECO:0000259" key="4">
    <source>
        <dbReference type="PROSITE" id="PS50042"/>
    </source>
</evidence>
<evidence type="ECO:0000256" key="3">
    <source>
        <dbReference type="ARBA" id="ARBA00023163"/>
    </source>
</evidence>
<keyword evidence="3" id="KW-0804">Transcription</keyword>
<dbReference type="SMART" id="SM00419">
    <property type="entry name" value="HTH_CRP"/>
    <property type="match status" value="1"/>
</dbReference>
<dbReference type="PROSITE" id="PS50042">
    <property type="entry name" value="CNMP_BINDING_3"/>
    <property type="match status" value="1"/>
</dbReference>
<dbReference type="SMART" id="SM00100">
    <property type="entry name" value="cNMP"/>
    <property type="match status" value="1"/>
</dbReference>
<dbReference type="Gene3D" id="1.10.10.10">
    <property type="entry name" value="Winged helix-like DNA-binding domain superfamily/Winged helix DNA-binding domain"/>
    <property type="match status" value="1"/>
</dbReference>
<dbReference type="PANTHER" id="PTHR24567">
    <property type="entry name" value="CRP FAMILY TRANSCRIPTIONAL REGULATORY PROTEIN"/>
    <property type="match status" value="1"/>
</dbReference>
<keyword evidence="2" id="KW-0238">DNA-binding</keyword>
<evidence type="ECO:0000259" key="5">
    <source>
        <dbReference type="PROSITE" id="PS51063"/>
    </source>
</evidence>
<reference evidence="7" key="1">
    <citation type="submission" date="2016-10" db="EMBL/GenBank/DDBJ databases">
        <authorList>
            <person name="Varghese N."/>
            <person name="Submissions S."/>
        </authorList>
    </citation>
    <scope>NUCLEOTIDE SEQUENCE [LARGE SCALE GENOMIC DNA]</scope>
    <source>
        <strain evidence="7">DSM 173</strain>
    </source>
</reference>
<dbReference type="InterPro" id="IPR036390">
    <property type="entry name" value="WH_DNA-bd_sf"/>
</dbReference>
<dbReference type="InterPro" id="IPR036388">
    <property type="entry name" value="WH-like_DNA-bd_sf"/>
</dbReference>
<dbReference type="Gene3D" id="2.60.120.10">
    <property type="entry name" value="Jelly Rolls"/>
    <property type="match status" value="1"/>
</dbReference>
<dbReference type="SUPFAM" id="SSF51206">
    <property type="entry name" value="cAMP-binding domain-like"/>
    <property type="match status" value="1"/>
</dbReference>
<dbReference type="GO" id="GO:0016301">
    <property type="term" value="F:kinase activity"/>
    <property type="evidence" value="ECO:0007669"/>
    <property type="project" value="UniProtKB-KW"/>
</dbReference>
<gene>
    <name evidence="6" type="ORF">SAMN05421644_15611</name>
</gene>
<dbReference type="SUPFAM" id="SSF46785">
    <property type="entry name" value="Winged helix' DNA-binding domain"/>
    <property type="match status" value="1"/>
</dbReference>
<feature type="domain" description="Cyclic nucleotide-binding" evidence="4">
    <location>
        <begin position="27"/>
        <end position="104"/>
    </location>
</feature>
<dbReference type="CDD" id="cd00038">
    <property type="entry name" value="CAP_ED"/>
    <property type="match status" value="1"/>
</dbReference>
<dbReference type="Proteomes" id="UP000198672">
    <property type="component" value="Unassembled WGS sequence"/>
</dbReference>
<accession>A0A1H3JEF3</accession>
<dbReference type="InterPro" id="IPR000595">
    <property type="entry name" value="cNMP-bd_dom"/>
</dbReference>
<evidence type="ECO:0000313" key="7">
    <source>
        <dbReference type="Proteomes" id="UP000198672"/>
    </source>
</evidence>
<dbReference type="InterPro" id="IPR050397">
    <property type="entry name" value="Env_Response_Regulators"/>
</dbReference>
<dbReference type="Pfam" id="PF13545">
    <property type="entry name" value="HTH_Crp_2"/>
    <property type="match status" value="1"/>
</dbReference>
<proteinExistence type="predicted"/>
<dbReference type="InterPro" id="IPR014710">
    <property type="entry name" value="RmlC-like_jellyroll"/>
</dbReference>
<evidence type="ECO:0000313" key="6">
    <source>
        <dbReference type="EMBL" id="SDY37895.1"/>
    </source>
</evidence>
<protein>
    <submittedName>
        <fullName evidence="6">cAMP-binding domain of CRP or a regulatory subunit of cAMP-dependent protein kinases</fullName>
    </submittedName>
</protein>
<keyword evidence="1" id="KW-0805">Transcription regulation</keyword>
<dbReference type="RefSeq" id="WP_091335215.1">
    <property type="nucleotide sequence ID" value="NZ_FNOW01000056.1"/>
</dbReference>
<dbReference type="STRING" id="61595.SAMN05421644_15611"/>
<dbReference type="AlphaFoldDB" id="A0A1H3JEF3"/>
<keyword evidence="6" id="KW-0418">Kinase</keyword>
<organism evidence="6 7">
    <name type="scientific">Allochromatium warmingii</name>
    <name type="common">Chromatium warmingii</name>
    <dbReference type="NCBI Taxonomy" id="61595"/>
    <lineage>
        <taxon>Bacteria</taxon>
        <taxon>Pseudomonadati</taxon>
        <taxon>Pseudomonadota</taxon>
        <taxon>Gammaproteobacteria</taxon>
        <taxon>Chromatiales</taxon>
        <taxon>Chromatiaceae</taxon>
        <taxon>Allochromatium</taxon>
    </lineage>
</organism>
<keyword evidence="6" id="KW-0808">Transferase</keyword>
<feature type="domain" description="HTH crp-type" evidence="5">
    <location>
        <begin position="160"/>
        <end position="227"/>
    </location>
</feature>